<accession>A0ACA9MWH2</accession>
<sequence>MARIDQKFCPPSNNKAQIKVIERDNLLSSSSINTEDNLEEEVEEEEAGEVDNGYNADSEQQLNLEANLNILQNLDDKKDGQKLKCYLPNENEWKLIEELIKTFEQFDKATETFSAEKYPILSIVYPIIELLKFNFSVDPNLLLIDDDLNKEYNEDEKEDYTQNTLDIQSTIALVKQAIYNSLWKYWGNSQFTGLLATLLDPRLKKMHPWPEDL</sequence>
<dbReference type="Proteomes" id="UP000789366">
    <property type="component" value="Unassembled WGS sequence"/>
</dbReference>
<dbReference type="EMBL" id="CAJVPW010010718">
    <property type="protein sequence ID" value="CAG8618553.1"/>
    <property type="molecule type" value="Genomic_DNA"/>
</dbReference>
<comment type="caution">
    <text evidence="1">The sequence shown here is derived from an EMBL/GenBank/DDBJ whole genome shotgun (WGS) entry which is preliminary data.</text>
</comment>
<organism evidence="1 2">
    <name type="scientific">Cetraspora pellucida</name>
    <dbReference type="NCBI Taxonomy" id="1433469"/>
    <lineage>
        <taxon>Eukaryota</taxon>
        <taxon>Fungi</taxon>
        <taxon>Fungi incertae sedis</taxon>
        <taxon>Mucoromycota</taxon>
        <taxon>Glomeromycotina</taxon>
        <taxon>Glomeromycetes</taxon>
        <taxon>Diversisporales</taxon>
        <taxon>Gigasporaceae</taxon>
        <taxon>Cetraspora</taxon>
    </lineage>
</organism>
<evidence type="ECO:0000313" key="2">
    <source>
        <dbReference type="Proteomes" id="UP000789366"/>
    </source>
</evidence>
<evidence type="ECO:0000313" key="1">
    <source>
        <dbReference type="EMBL" id="CAG8618553.1"/>
    </source>
</evidence>
<keyword evidence="2" id="KW-1185">Reference proteome</keyword>
<name>A0ACA9MWH2_9GLOM</name>
<proteinExistence type="predicted"/>
<gene>
    <name evidence="1" type="ORF">SPELUC_LOCUS7778</name>
</gene>
<reference evidence="1" key="1">
    <citation type="submission" date="2021-06" db="EMBL/GenBank/DDBJ databases">
        <authorList>
            <person name="Kallberg Y."/>
            <person name="Tangrot J."/>
            <person name="Rosling A."/>
        </authorList>
    </citation>
    <scope>NUCLEOTIDE SEQUENCE</scope>
    <source>
        <strain evidence="1">28 12/20/2015</strain>
    </source>
</reference>
<protein>
    <submittedName>
        <fullName evidence="1">3281_t:CDS:1</fullName>
    </submittedName>
</protein>